<keyword evidence="8" id="KW-0902">Two-component regulatory system</keyword>
<evidence type="ECO:0000313" key="11">
    <source>
        <dbReference type="EMBL" id="AGF56232.1"/>
    </source>
</evidence>
<feature type="transmembrane region" description="Helical" evidence="9">
    <location>
        <begin position="6"/>
        <end position="26"/>
    </location>
</feature>
<feature type="transmembrane region" description="Helical" evidence="9">
    <location>
        <begin position="187"/>
        <end position="206"/>
    </location>
</feature>
<dbReference type="PROSITE" id="PS50109">
    <property type="entry name" value="HIS_KIN"/>
    <property type="match status" value="1"/>
</dbReference>
<protein>
    <recommendedName>
        <fullName evidence="2">histidine kinase</fullName>
        <ecNumber evidence="2">2.7.13.3</ecNumber>
    </recommendedName>
</protein>
<dbReference type="Pfam" id="PF02518">
    <property type="entry name" value="HATPase_c"/>
    <property type="match status" value="1"/>
</dbReference>
<dbReference type="InterPro" id="IPR004358">
    <property type="entry name" value="Sig_transdc_His_kin-like_C"/>
</dbReference>
<dbReference type="EMBL" id="CP004121">
    <property type="protein sequence ID" value="AGF56232.1"/>
    <property type="molecule type" value="Genomic_DNA"/>
</dbReference>
<dbReference type="HOGENOM" id="CLU_653289_0_0_9"/>
<evidence type="ECO:0000256" key="3">
    <source>
        <dbReference type="ARBA" id="ARBA00022553"/>
    </source>
</evidence>
<keyword evidence="12" id="KW-1185">Reference proteome</keyword>
<evidence type="ECO:0000256" key="7">
    <source>
        <dbReference type="ARBA" id="ARBA00022840"/>
    </source>
</evidence>
<dbReference type="AlphaFoldDB" id="M1MXU2"/>
<dbReference type="PANTHER" id="PTHR43065">
    <property type="entry name" value="SENSOR HISTIDINE KINASE"/>
    <property type="match status" value="1"/>
</dbReference>
<dbReference type="SUPFAM" id="SSF55874">
    <property type="entry name" value="ATPase domain of HSP90 chaperone/DNA topoisomerase II/histidine kinase"/>
    <property type="match status" value="1"/>
</dbReference>
<evidence type="ECO:0000256" key="8">
    <source>
        <dbReference type="ARBA" id="ARBA00023012"/>
    </source>
</evidence>
<proteinExistence type="predicted"/>
<dbReference type="RefSeq" id="WP_015392551.1">
    <property type="nucleotide sequence ID" value="NC_020291.1"/>
</dbReference>
<feature type="transmembrane region" description="Helical" evidence="9">
    <location>
        <begin position="154"/>
        <end position="175"/>
    </location>
</feature>
<accession>M1MXU2</accession>
<feature type="transmembrane region" description="Helical" evidence="9">
    <location>
        <begin position="54"/>
        <end position="74"/>
    </location>
</feature>
<comment type="catalytic activity">
    <reaction evidence="1">
        <text>ATP + protein L-histidine = ADP + protein N-phospho-L-histidine.</text>
        <dbReference type="EC" id="2.7.13.3"/>
    </reaction>
</comment>
<evidence type="ECO:0000256" key="6">
    <source>
        <dbReference type="ARBA" id="ARBA00022777"/>
    </source>
</evidence>
<feature type="transmembrane region" description="Helical" evidence="9">
    <location>
        <begin position="33"/>
        <end position="48"/>
    </location>
</feature>
<feature type="domain" description="Histidine kinase" evidence="10">
    <location>
        <begin position="246"/>
        <end position="415"/>
    </location>
</feature>
<keyword evidence="4" id="KW-0808">Transferase</keyword>
<keyword evidence="9" id="KW-0472">Membrane</keyword>
<keyword evidence="3" id="KW-0597">Phosphoprotein</keyword>
<keyword evidence="5" id="KW-0547">Nucleotide-binding</keyword>
<evidence type="ECO:0000256" key="9">
    <source>
        <dbReference type="SAM" id="Phobius"/>
    </source>
</evidence>
<sequence length="422" mass="49170">MDYIDIISTIFQSILFIYTINYCLGYKKIFDKKLVLSVIILSMIGYIIPNKFGNVSICVFVTHMLCMLVIIFFYNKKYIEALLALNLSYSIVMLSVFTFGNLFYEFIEKIIFKEHNDMFKALFIYLFQFVMCITCMKFAKLIKQFYKILLDGEFSLISILLFSFIPDFVISFYIIRYKNEPPLLKNVIFMLLIIFIIISIVYFVQIKERANKIYKLNQELEIKNVELTVIKNTYGMQMSSLYELCMMEQYENVSSLLKSTINVAGETNKRKENKVQESILSYATKHVTSEDINIEIEEHANLALLAISEMELYRIVVNIVNNAVKAMKNKGRLTIRSYNKDENIIIEIENDGEKIPEGIINKIFKSGFTTKEDDDKNHGYGLSIVKELIENYNGKIFVESNEVITRFVIDLPIDKLEDSIVV</sequence>
<dbReference type="InterPro" id="IPR036890">
    <property type="entry name" value="HATPase_C_sf"/>
</dbReference>
<evidence type="ECO:0000256" key="2">
    <source>
        <dbReference type="ARBA" id="ARBA00012438"/>
    </source>
</evidence>
<dbReference type="STRING" id="36745.CLSAP_22860"/>
<dbReference type="KEGG" id="csr:Cspa_c24670"/>
<dbReference type="PANTHER" id="PTHR43065:SF10">
    <property type="entry name" value="PEROXIDE STRESS-ACTIVATED HISTIDINE KINASE MAK3"/>
    <property type="match status" value="1"/>
</dbReference>
<dbReference type="PATRIC" id="fig|931276.5.peg.2472"/>
<evidence type="ECO:0000259" key="10">
    <source>
        <dbReference type="PROSITE" id="PS50109"/>
    </source>
</evidence>
<keyword evidence="9" id="KW-1133">Transmembrane helix</keyword>
<dbReference type="Gene3D" id="3.30.565.10">
    <property type="entry name" value="Histidine kinase-like ATPase, C-terminal domain"/>
    <property type="match status" value="1"/>
</dbReference>
<dbReference type="eggNOG" id="COG4191">
    <property type="taxonomic scope" value="Bacteria"/>
</dbReference>
<evidence type="ECO:0000256" key="4">
    <source>
        <dbReference type="ARBA" id="ARBA00022679"/>
    </source>
</evidence>
<dbReference type="Proteomes" id="UP000011728">
    <property type="component" value="Chromosome"/>
</dbReference>
<dbReference type="SMART" id="SM00387">
    <property type="entry name" value="HATPase_c"/>
    <property type="match status" value="1"/>
</dbReference>
<evidence type="ECO:0000313" key="12">
    <source>
        <dbReference type="Proteomes" id="UP000011728"/>
    </source>
</evidence>
<keyword evidence="9" id="KW-0812">Transmembrane</keyword>
<dbReference type="InterPro" id="IPR003594">
    <property type="entry name" value="HATPase_dom"/>
</dbReference>
<evidence type="ECO:0000256" key="1">
    <source>
        <dbReference type="ARBA" id="ARBA00000085"/>
    </source>
</evidence>
<keyword evidence="7" id="KW-0067">ATP-binding</keyword>
<name>M1MXU2_9CLOT</name>
<reference evidence="11 12" key="1">
    <citation type="submission" date="2013-02" db="EMBL/GenBank/DDBJ databases">
        <title>Genome sequence of Clostridium saccharoperbutylacetonicum N1-4(HMT).</title>
        <authorList>
            <person name="Poehlein A."/>
            <person name="Daniel R."/>
        </authorList>
    </citation>
    <scope>NUCLEOTIDE SEQUENCE [LARGE SCALE GENOMIC DNA]</scope>
    <source>
        <strain evidence="12">N1-4(HMT)</strain>
    </source>
</reference>
<keyword evidence="6 11" id="KW-0418">Kinase</keyword>
<feature type="transmembrane region" description="Helical" evidence="9">
    <location>
        <begin position="81"/>
        <end position="102"/>
    </location>
</feature>
<dbReference type="InterPro" id="IPR005467">
    <property type="entry name" value="His_kinase_dom"/>
</dbReference>
<organism evidence="11 12">
    <name type="scientific">Clostridium saccharoperbutylacetonicum N1-4(HMT)</name>
    <dbReference type="NCBI Taxonomy" id="931276"/>
    <lineage>
        <taxon>Bacteria</taxon>
        <taxon>Bacillati</taxon>
        <taxon>Bacillota</taxon>
        <taxon>Clostridia</taxon>
        <taxon>Eubacteriales</taxon>
        <taxon>Clostridiaceae</taxon>
        <taxon>Clostridium</taxon>
    </lineage>
</organism>
<dbReference type="GO" id="GO:0005524">
    <property type="term" value="F:ATP binding"/>
    <property type="evidence" value="ECO:0007669"/>
    <property type="project" value="UniProtKB-KW"/>
</dbReference>
<evidence type="ECO:0000256" key="5">
    <source>
        <dbReference type="ARBA" id="ARBA00022741"/>
    </source>
</evidence>
<dbReference type="GO" id="GO:0004673">
    <property type="term" value="F:protein histidine kinase activity"/>
    <property type="evidence" value="ECO:0007669"/>
    <property type="project" value="UniProtKB-EC"/>
</dbReference>
<feature type="transmembrane region" description="Helical" evidence="9">
    <location>
        <begin position="122"/>
        <end position="142"/>
    </location>
</feature>
<dbReference type="EC" id="2.7.13.3" evidence="2"/>
<gene>
    <name evidence="11" type="ORF">Cspa_c24670</name>
</gene>
<dbReference type="PRINTS" id="PR00344">
    <property type="entry name" value="BCTRLSENSOR"/>
</dbReference>
<dbReference type="GO" id="GO:0000160">
    <property type="term" value="P:phosphorelay signal transduction system"/>
    <property type="evidence" value="ECO:0007669"/>
    <property type="project" value="UniProtKB-KW"/>
</dbReference>